<dbReference type="PROSITE" id="PS51257">
    <property type="entry name" value="PROKAR_LIPOPROTEIN"/>
    <property type="match status" value="1"/>
</dbReference>
<name>A0ABS3TG47_9BACT</name>
<evidence type="ECO:0000256" key="1">
    <source>
        <dbReference type="SAM" id="Phobius"/>
    </source>
</evidence>
<organism evidence="2 3">
    <name type="scientific">Hymenobacter defluvii</name>
    <dbReference type="NCBI Taxonomy" id="2054411"/>
    <lineage>
        <taxon>Bacteria</taxon>
        <taxon>Pseudomonadati</taxon>
        <taxon>Bacteroidota</taxon>
        <taxon>Cytophagia</taxon>
        <taxon>Cytophagales</taxon>
        <taxon>Hymenobacteraceae</taxon>
        <taxon>Hymenobacter</taxon>
    </lineage>
</organism>
<feature type="transmembrane region" description="Helical" evidence="1">
    <location>
        <begin position="159"/>
        <end position="179"/>
    </location>
</feature>
<dbReference type="EMBL" id="JAGETX010000015">
    <property type="protein sequence ID" value="MBO3272617.1"/>
    <property type="molecule type" value="Genomic_DNA"/>
</dbReference>
<evidence type="ECO:0000313" key="3">
    <source>
        <dbReference type="Proteomes" id="UP000670527"/>
    </source>
</evidence>
<gene>
    <name evidence="2" type="ORF">J4D97_18355</name>
</gene>
<comment type="caution">
    <text evidence="2">The sequence shown here is derived from an EMBL/GenBank/DDBJ whole genome shotgun (WGS) entry which is preliminary data.</text>
</comment>
<evidence type="ECO:0008006" key="4">
    <source>
        <dbReference type="Google" id="ProtNLM"/>
    </source>
</evidence>
<keyword evidence="1" id="KW-0812">Transmembrane</keyword>
<proteinExistence type="predicted"/>
<keyword evidence="1" id="KW-1133">Transmembrane helix</keyword>
<accession>A0ABS3TG47</accession>
<keyword evidence="3" id="KW-1185">Reference proteome</keyword>
<protein>
    <recommendedName>
        <fullName evidence="4">DUF308 domain-containing protein</fullName>
    </recommendedName>
</protein>
<keyword evidence="1" id="KW-0472">Membrane</keyword>
<dbReference type="RefSeq" id="WP_208308846.1">
    <property type="nucleotide sequence ID" value="NZ_JAGETX010000015.1"/>
</dbReference>
<evidence type="ECO:0000313" key="2">
    <source>
        <dbReference type="EMBL" id="MBO3272617.1"/>
    </source>
</evidence>
<sequence>MNKLYIHLAGVLLAATSLTSCNKSQYAFKPTVSPYHVNTTQKRVAVVTEEPKSASAALAETHVSSDPIIATSATQTQFAKPNIKGEKPSFKAVMQKPGGKVRQMAVAGVFKQLRKPLAQHNEVSKVRRGMSSAGRAGIIIGIGAVILLIGGLIGGTNFVATIGGIVFLVGVVLLIIALINGR</sequence>
<reference evidence="2 3" key="1">
    <citation type="submission" date="2021-03" db="EMBL/GenBank/DDBJ databases">
        <authorList>
            <person name="Kim M.K."/>
        </authorList>
    </citation>
    <scope>NUCLEOTIDE SEQUENCE [LARGE SCALE GENOMIC DNA]</scope>
    <source>
        <strain evidence="2 3">BT507</strain>
    </source>
</reference>
<dbReference type="Proteomes" id="UP000670527">
    <property type="component" value="Unassembled WGS sequence"/>
</dbReference>
<feature type="transmembrane region" description="Helical" evidence="1">
    <location>
        <begin position="133"/>
        <end position="153"/>
    </location>
</feature>